<dbReference type="InterPro" id="IPR029056">
    <property type="entry name" value="Ribokinase-like"/>
</dbReference>
<dbReference type="Proteomes" id="UP001268542">
    <property type="component" value="Unassembled WGS sequence"/>
</dbReference>
<organism evidence="5 6">
    <name type="scientific">Nocardioides imazamoxiresistens</name>
    <dbReference type="NCBI Taxonomy" id="3231893"/>
    <lineage>
        <taxon>Bacteria</taxon>
        <taxon>Bacillati</taxon>
        <taxon>Actinomycetota</taxon>
        <taxon>Actinomycetes</taxon>
        <taxon>Propionibacteriales</taxon>
        <taxon>Nocardioidaceae</taxon>
        <taxon>Nocardioides</taxon>
    </lineage>
</organism>
<keyword evidence="6" id="KW-1185">Reference proteome</keyword>
<reference evidence="5 6" key="1">
    <citation type="submission" date="2023-08" db="EMBL/GenBank/DDBJ databases">
        <title>Nocardioides seae sp. nov., a bacterium isolated from a soil.</title>
        <authorList>
            <person name="Wang X."/>
        </authorList>
    </citation>
    <scope>NUCLEOTIDE SEQUENCE [LARGE SCALE GENOMIC DNA]</scope>
    <source>
        <strain evidence="5 6">YZH12</strain>
    </source>
</reference>
<dbReference type="PANTHER" id="PTHR43320">
    <property type="entry name" value="SUGAR KINASE"/>
    <property type="match status" value="1"/>
</dbReference>
<dbReference type="Pfam" id="PF00294">
    <property type="entry name" value="PfkB"/>
    <property type="match status" value="1"/>
</dbReference>
<comment type="similarity">
    <text evidence="1">Belongs to the carbohydrate kinase PfkB family.</text>
</comment>
<evidence type="ECO:0000313" key="5">
    <source>
        <dbReference type="EMBL" id="MDT9595333.1"/>
    </source>
</evidence>
<dbReference type="EMBL" id="JAVYII010000011">
    <property type="protein sequence ID" value="MDT9595333.1"/>
    <property type="molecule type" value="Genomic_DNA"/>
</dbReference>
<proteinExistence type="inferred from homology"/>
<dbReference type="InterPro" id="IPR011611">
    <property type="entry name" value="PfkB_dom"/>
</dbReference>
<protein>
    <submittedName>
        <fullName evidence="5">Sugar kinase</fullName>
    </submittedName>
</protein>
<comment type="caution">
    <text evidence="5">The sequence shown here is derived from an EMBL/GenBank/DDBJ whole genome shotgun (WGS) entry which is preliminary data.</text>
</comment>
<dbReference type="Gene3D" id="3.40.1190.20">
    <property type="match status" value="1"/>
</dbReference>
<evidence type="ECO:0000256" key="2">
    <source>
        <dbReference type="ARBA" id="ARBA00022679"/>
    </source>
</evidence>
<evidence type="ECO:0000256" key="3">
    <source>
        <dbReference type="ARBA" id="ARBA00022777"/>
    </source>
</evidence>
<feature type="domain" description="Carbohydrate kinase PfkB" evidence="4">
    <location>
        <begin position="16"/>
        <end position="300"/>
    </location>
</feature>
<dbReference type="GO" id="GO:0016301">
    <property type="term" value="F:kinase activity"/>
    <property type="evidence" value="ECO:0007669"/>
    <property type="project" value="UniProtKB-KW"/>
</dbReference>
<keyword evidence="3 5" id="KW-0418">Kinase</keyword>
<name>A0ABU3Q1G2_9ACTN</name>
<dbReference type="SUPFAM" id="SSF53613">
    <property type="entry name" value="Ribokinase-like"/>
    <property type="match status" value="1"/>
</dbReference>
<evidence type="ECO:0000259" key="4">
    <source>
        <dbReference type="Pfam" id="PF00294"/>
    </source>
</evidence>
<dbReference type="InterPro" id="IPR052700">
    <property type="entry name" value="Carb_kinase_PfkB-like"/>
</dbReference>
<dbReference type="PANTHER" id="PTHR43320:SF2">
    <property type="entry name" value="2-DEHYDRO-3-DEOXYGLUCONOKINASE_2-DEHYDRO-3-DEOXYGALACTONOKINASE"/>
    <property type="match status" value="1"/>
</dbReference>
<accession>A0ABU3Q1G2</accession>
<gene>
    <name evidence="5" type="ORF">RDV89_19755</name>
</gene>
<keyword evidence="2" id="KW-0808">Transferase</keyword>
<sequence>MSSTSAPLPPSADAPTVVTVGETMALVTPTTSQPLRLAEHFSVRVGGAESTVALYLAGLGHRAAWVSAVGDDPLGERMVDEIGGHGVDVRWVAVDPEAPTGVYFKDPGAEGTTVHYYRAGSAASRMGPGVLDGVDLSGVRVVHLTGITPALSASCADLVDAALAAARRAGALVSFDVNHRHQLWAPGEAARVLARLAARCDLVFVGRDEAEDLWDDGDPQRLHTRLQMSGTLVVKDGALGATAYDGTTAVFEPSIPVEVVEPVGAGDAFTAGYLSAMIHGRDVGRRLRQGHETAARALSSTHDFVPA</sequence>
<dbReference type="CDD" id="cd01166">
    <property type="entry name" value="KdgK"/>
    <property type="match status" value="1"/>
</dbReference>
<evidence type="ECO:0000256" key="1">
    <source>
        <dbReference type="ARBA" id="ARBA00010688"/>
    </source>
</evidence>
<evidence type="ECO:0000313" key="6">
    <source>
        <dbReference type="Proteomes" id="UP001268542"/>
    </source>
</evidence>
<dbReference type="RefSeq" id="WP_315735961.1">
    <property type="nucleotide sequence ID" value="NZ_JAVYII010000011.1"/>
</dbReference>